<dbReference type="EMBL" id="LN829119">
    <property type="protein sequence ID" value="CPR15277.1"/>
    <property type="molecule type" value="Genomic_DNA"/>
</dbReference>
<dbReference type="Proteomes" id="UP000033187">
    <property type="component" value="Chromosome 1"/>
</dbReference>
<dbReference type="KEGG" id="fiy:BN1229_v1_0286"/>
<evidence type="ECO:0000313" key="2">
    <source>
        <dbReference type="Proteomes" id="UP000033187"/>
    </source>
</evidence>
<reference evidence="2" key="1">
    <citation type="submission" date="2015-02" db="EMBL/GenBank/DDBJ databases">
        <authorList>
            <person name="Chooi Y.-H."/>
        </authorList>
    </citation>
    <scope>NUCLEOTIDE SEQUENCE [LARGE SCALE GENOMIC DNA]</scope>
    <source>
        <strain evidence="2">strain Y</strain>
    </source>
</reference>
<proteinExistence type="predicted"/>
<dbReference type="AlphaFoldDB" id="A0A0D6JAV7"/>
<organism evidence="1 2">
    <name type="scientific">Candidatus Filomicrobium marinum</name>
    <dbReference type="NCBI Taxonomy" id="1608628"/>
    <lineage>
        <taxon>Bacteria</taxon>
        <taxon>Pseudomonadati</taxon>
        <taxon>Pseudomonadota</taxon>
        <taxon>Alphaproteobacteria</taxon>
        <taxon>Hyphomicrobiales</taxon>
        <taxon>Hyphomicrobiaceae</taxon>
        <taxon>Filomicrobium</taxon>
    </lineage>
</organism>
<evidence type="ECO:0000313" key="1">
    <source>
        <dbReference type="EMBL" id="CPR15277.1"/>
    </source>
</evidence>
<accession>A0A0D6JAV7</accession>
<name>A0A0D6JAV7_9HYPH</name>
<sequence>MKFNNFIIKSDQIGLPSTLYLTTSQQTQKE</sequence>
<protein>
    <submittedName>
        <fullName evidence="1">Uncharacterized protein</fullName>
    </submittedName>
</protein>
<keyword evidence="2" id="KW-1185">Reference proteome</keyword>
<gene>
    <name evidence="1" type="ORF">YBN1229_v1_0286</name>
</gene>